<dbReference type="AlphaFoldDB" id="A0A8I1B4F8"/>
<sequence>MSKNNFFLLFYLVIFMLMSPCVYAFGSNSDGSIITEWEIFKATVENYKKNIGVKENIKNAALAEKRGRFFFNEGRYDRAYFNGYGDAIAWIPRPEYFFIIGDLKLRMKLSLHSDSPHATPEQKACWDKYLFAVDVNRNLESSFEMGFGLVGELNLSDTRKSKIYKQAMANATCFARLTSKYSEGVGSQCVPIEEVKKCLGSPLLFLYN</sequence>
<organism evidence="2 3">
    <name type="scientific">Burkholderia cepacia</name>
    <name type="common">Pseudomonas cepacia</name>
    <dbReference type="NCBI Taxonomy" id="292"/>
    <lineage>
        <taxon>Bacteria</taxon>
        <taxon>Pseudomonadati</taxon>
        <taxon>Pseudomonadota</taxon>
        <taxon>Betaproteobacteria</taxon>
        <taxon>Burkholderiales</taxon>
        <taxon>Burkholderiaceae</taxon>
        <taxon>Burkholderia</taxon>
        <taxon>Burkholderia cepacia complex</taxon>
    </lineage>
</organism>
<dbReference type="RefSeq" id="WP_141667437.1">
    <property type="nucleotide sequence ID" value="NZ_CADDZZ010000002.1"/>
</dbReference>
<evidence type="ECO:0000256" key="1">
    <source>
        <dbReference type="SAM" id="SignalP"/>
    </source>
</evidence>
<evidence type="ECO:0008006" key="4">
    <source>
        <dbReference type="Google" id="ProtNLM"/>
    </source>
</evidence>
<evidence type="ECO:0000313" key="3">
    <source>
        <dbReference type="Proteomes" id="UP000645612"/>
    </source>
</evidence>
<comment type="caution">
    <text evidence="2">The sequence shown here is derived from an EMBL/GenBank/DDBJ whole genome shotgun (WGS) entry which is preliminary data.</text>
</comment>
<reference evidence="2" key="1">
    <citation type="submission" date="2020-12" db="EMBL/GenBank/DDBJ databases">
        <title>Burkholderia cepacia complex in Mexico.</title>
        <authorList>
            <person name="Estrada P."/>
        </authorList>
    </citation>
    <scope>NUCLEOTIDE SEQUENCE</scope>
    <source>
        <strain evidence="2">871</strain>
    </source>
</reference>
<name>A0A8I1B4F8_BURCE</name>
<proteinExistence type="predicted"/>
<feature type="chain" id="PRO_5034142561" description="Lipoprotein" evidence="1">
    <location>
        <begin position="25"/>
        <end position="208"/>
    </location>
</feature>
<dbReference type="EMBL" id="JAEDXG010000066">
    <property type="protein sequence ID" value="MBH9702321.1"/>
    <property type="molecule type" value="Genomic_DNA"/>
</dbReference>
<protein>
    <recommendedName>
        <fullName evidence="4">Lipoprotein</fullName>
    </recommendedName>
</protein>
<feature type="signal peptide" evidence="1">
    <location>
        <begin position="1"/>
        <end position="24"/>
    </location>
</feature>
<accession>A0A8I1B4F8</accession>
<gene>
    <name evidence="2" type="ORF">JAO13_38420</name>
</gene>
<evidence type="ECO:0000313" key="2">
    <source>
        <dbReference type="EMBL" id="MBH9702321.1"/>
    </source>
</evidence>
<dbReference type="Proteomes" id="UP000645612">
    <property type="component" value="Unassembled WGS sequence"/>
</dbReference>
<keyword evidence="1" id="KW-0732">Signal</keyword>